<dbReference type="Proteomes" id="UP001218127">
    <property type="component" value="Segment"/>
</dbReference>
<protein>
    <recommendedName>
        <fullName evidence="3">DUF1737 domain-containing protein</fullName>
    </recommendedName>
</protein>
<sequence>MNHYILEEGIDIKMVNDAINDLAEQGYKLVGPVQILARNGNIYYVATLGKTMEPKTK</sequence>
<evidence type="ECO:0000313" key="2">
    <source>
        <dbReference type="Proteomes" id="UP001218127"/>
    </source>
</evidence>
<name>A0AAE9WWT3_9CAUD</name>
<proteinExistence type="predicted"/>
<reference evidence="2" key="1">
    <citation type="journal article" date="2024" name="Viruses">
        <title>New Genera and Species of Caulobacter and Brevundimonas Bacteriophages Provide Insights into Phage Genome Evolution.</title>
        <authorList>
            <person name="Ely B."/>
            <person name="Hils M."/>
            <person name="Clarke A."/>
            <person name="Albert M."/>
            <person name="Holness N."/>
            <person name="Lenski J."/>
            <person name="Mohammadi T."/>
        </authorList>
    </citation>
    <scope>NUCLEOTIDE SEQUENCE [LARGE SCALE GENOMIC DNA]</scope>
</reference>
<evidence type="ECO:0000313" key="1">
    <source>
        <dbReference type="EMBL" id="WCA46280.1"/>
    </source>
</evidence>
<organism evidence="1 2">
    <name type="scientific">Caulobacter phage ERS</name>
    <dbReference type="NCBI Taxonomy" id="3020392"/>
    <lineage>
        <taxon>Viruses</taxon>
        <taxon>Duplodnaviria</taxon>
        <taxon>Heunggongvirae</taxon>
        <taxon>Uroviricota</taxon>
        <taxon>Caudoviricetes</taxon>
        <taxon>Autographivirales</taxon>
        <taxon>Autonotataviridae</taxon>
        <taxon>Percyvirus</taxon>
        <taxon>Percyvirus ERS</taxon>
    </lineage>
</organism>
<gene>
    <name evidence="1" type="primary">ERS_gp032</name>
</gene>
<accession>A0AAE9WWT3</accession>
<dbReference type="EMBL" id="OQ137560">
    <property type="protein sequence ID" value="WCA46280.1"/>
    <property type="molecule type" value="Genomic_DNA"/>
</dbReference>
<evidence type="ECO:0008006" key="3">
    <source>
        <dbReference type="Google" id="ProtNLM"/>
    </source>
</evidence>
<keyword evidence="2" id="KW-1185">Reference proteome</keyword>